<evidence type="ECO:0000313" key="3">
    <source>
        <dbReference type="WBParaSite" id="PSU_v2.g18652.t1"/>
    </source>
</evidence>
<reference evidence="3" key="1">
    <citation type="submission" date="2022-11" db="UniProtKB">
        <authorList>
            <consortium name="WormBaseParasite"/>
        </authorList>
    </citation>
    <scope>IDENTIFICATION</scope>
</reference>
<feature type="compositionally biased region" description="Basic residues" evidence="1">
    <location>
        <begin position="111"/>
        <end position="125"/>
    </location>
</feature>
<dbReference type="WBParaSite" id="PSU_v2.g18652.t1">
    <property type="protein sequence ID" value="PSU_v2.g18652.t1"/>
    <property type="gene ID" value="PSU_v2.g18652"/>
</dbReference>
<evidence type="ECO:0000313" key="2">
    <source>
        <dbReference type="Proteomes" id="UP000887577"/>
    </source>
</evidence>
<dbReference type="Proteomes" id="UP000887577">
    <property type="component" value="Unplaced"/>
</dbReference>
<accession>A0A914YMU7</accession>
<organism evidence="2 3">
    <name type="scientific">Panagrolaimus superbus</name>
    <dbReference type="NCBI Taxonomy" id="310955"/>
    <lineage>
        <taxon>Eukaryota</taxon>
        <taxon>Metazoa</taxon>
        <taxon>Ecdysozoa</taxon>
        <taxon>Nematoda</taxon>
        <taxon>Chromadorea</taxon>
        <taxon>Rhabditida</taxon>
        <taxon>Tylenchina</taxon>
        <taxon>Panagrolaimomorpha</taxon>
        <taxon>Panagrolaimoidea</taxon>
        <taxon>Panagrolaimidae</taxon>
        <taxon>Panagrolaimus</taxon>
    </lineage>
</organism>
<keyword evidence="2" id="KW-1185">Reference proteome</keyword>
<name>A0A914YMU7_9BILA</name>
<dbReference type="AlphaFoldDB" id="A0A914YMU7"/>
<protein>
    <submittedName>
        <fullName evidence="3">Uncharacterized protein</fullName>
    </submittedName>
</protein>
<proteinExistence type="predicted"/>
<feature type="region of interest" description="Disordered" evidence="1">
    <location>
        <begin position="111"/>
        <end position="152"/>
    </location>
</feature>
<sequence length="152" mass="16722">MKASDFINNEFAKSSKFSAVCRDIEDFAVEVVNSFLEIPDNAELPWTFCLSGSSRDKSFVQLPTKFVDDVVFAAFVGAGFPEDINEWSMESDDILKGARVRVGSKVQSSLAKRRSAKSAKLGIKRARPDEVVEGENASPPENRGENTPENSI</sequence>
<evidence type="ECO:0000256" key="1">
    <source>
        <dbReference type="SAM" id="MobiDB-lite"/>
    </source>
</evidence>